<dbReference type="EMBL" id="JAKROA010000005">
    <property type="protein sequence ID" value="KAL5106517.1"/>
    <property type="molecule type" value="Genomic_DNA"/>
</dbReference>
<keyword evidence="3" id="KW-1185">Reference proteome</keyword>
<feature type="compositionally biased region" description="Pro residues" evidence="1">
    <location>
        <begin position="19"/>
        <end position="32"/>
    </location>
</feature>
<sequence length="100" mass="10110">MALLRFRAGGQGLLGNGFAPPPPPPPPPPMEPGPGNSAGIDDMYPPPPSLTGPTPPHQQQPMGGGGGVGAQQLPLACPTLQALHSFPSTCSRRCCPRGVV</sequence>
<protein>
    <submittedName>
        <fullName evidence="2">Uncharacterized protein</fullName>
    </submittedName>
</protein>
<reference evidence="2 3" key="1">
    <citation type="journal article" date="2022" name="Front. Cell. Infect. Microbiol.">
        <title>The Genomes of Two Strains of Taenia crassiceps the Animal Model for the Study of Human Cysticercosis.</title>
        <authorList>
            <person name="Bobes R.J."/>
            <person name="Estrada K."/>
            <person name="Rios-Valencia D.G."/>
            <person name="Calderon-Gallegos A."/>
            <person name="de la Torre P."/>
            <person name="Carrero J.C."/>
            <person name="Sanchez-Flores A."/>
            <person name="Laclette J.P."/>
        </authorList>
    </citation>
    <scope>NUCLEOTIDE SEQUENCE [LARGE SCALE GENOMIC DNA]</scope>
    <source>
        <strain evidence="2">WFUcys</strain>
    </source>
</reference>
<organism evidence="2 3">
    <name type="scientific">Taenia crassiceps</name>
    <dbReference type="NCBI Taxonomy" id="6207"/>
    <lineage>
        <taxon>Eukaryota</taxon>
        <taxon>Metazoa</taxon>
        <taxon>Spiralia</taxon>
        <taxon>Lophotrochozoa</taxon>
        <taxon>Platyhelminthes</taxon>
        <taxon>Cestoda</taxon>
        <taxon>Eucestoda</taxon>
        <taxon>Cyclophyllidea</taxon>
        <taxon>Taeniidae</taxon>
        <taxon>Taenia</taxon>
    </lineage>
</organism>
<feature type="compositionally biased region" description="Pro residues" evidence="1">
    <location>
        <begin position="44"/>
        <end position="58"/>
    </location>
</feature>
<evidence type="ECO:0000313" key="3">
    <source>
        <dbReference type="Proteomes" id="UP001651158"/>
    </source>
</evidence>
<evidence type="ECO:0000313" key="2">
    <source>
        <dbReference type="EMBL" id="KAL5106517.1"/>
    </source>
</evidence>
<gene>
    <name evidence="2" type="ORF">TcWFU_000430</name>
</gene>
<comment type="caution">
    <text evidence="2">The sequence shown here is derived from an EMBL/GenBank/DDBJ whole genome shotgun (WGS) entry which is preliminary data.</text>
</comment>
<accession>A0ABR4QAF1</accession>
<evidence type="ECO:0000256" key="1">
    <source>
        <dbReference type="SAM" id="MobiDB-lite"/>
    </source>
</evidence>
<feature type="region of interest" description="Disordered" evidence="1">
    <location>
        <begin position="1"/>
        <end position="70"/>
    </location>
</feature>
<name>A0ABR4QAF1_9CEST</name>
<proteinExistence type="predicted"/>
<dbReference type="Proteomes" id="UP001651158">
    <property type="component" value="Unassembled WGS sequence"/>
</dbReference>